<name>A0A2Z4FJM0_9DELT</name>
<dbReference type="InterPro" id="IPR006073">
    <property type="entry name" value="GTP-bd"/>
</dbReference>
<feature type="transmembrane region" description="Helical" evidence="14">
    <location>
        <begin position="401"/>
        <end position="429"/>
    </location>
</feature>
<feature type="transmembrane region" description="Helical" evidence="14">
    <location>
        <begin position="533"/>
        <end position="554"/>
    </location>
</feature>
<organism evidence="15 16">
    <name type="scientific">Bradymonas sediminis</name>
    <dbReference type="NCBI Taxonomy" id="1548548"/>
    <lineage>
        <taxon>Bacteria</taxon>
        <taxon>Deltaproteobacteria</taxon>
        <taxon>Bradymonadales</taxon>
        <taxon>Bradymonadaceae</taxon>
        <taxon>Bradymonas</taxon>
    </lineage>
</organism>
<evidence type="ECO:0000256" key="7">
    <source>
        <dbReference type="ARBA" id="ARBA00022741"/>
    </source>
</evidence>
<evidence type="ECO:0000256" key="9">
    <source>
        <dbReference type="ARBA" id="ARBA00023004"/>
    </source>
</evidence>
<keyword evidence="9 14" id="KW-0408">Iron</keyword>
<comment type="caution">
    <text evidence="14">Lacks conserved residue(s) required for the propagation of feature annotation.</text>
</comment>
<reference evidence="15 16" key="1">
    <citation type="submission" date="2018-06" db="EMBL/GenBank/DDBJ databases">
        <title>Lujinxingia sediminis gen. nov. sp. nov., a new facultative anaerobic member of the class Deltaproteobacteria, and proposal of Lujinxingaceae fam. nov.</title>
        <authorList>
            <person name="Guo L.-Y."/>
            <person name="Li C.-M."/>
            <person name="Wang S."/>
            <person name="Du Z.-J."/>
        </authorList>
    </citation>
    <scope>NUCLEOTIDE SEQUENCE [LARGE SCALE GENOMIC DNA]</scope>
    <source>
        <strain evidence="15 16">FA350</strain>
    </source>
</reference>
<dbReference type="GO" id="GO:0005525">
    <property type="term" value="F:GTP binding"/>
    <property type="evidence" value="ECO:0007669"/>
    <property type="project" value="UniProtKB-KW"/>
</dbReference>
<sequence>MSLDRTPQIALVGNPNTGKTTLFNALTGLRHKVGNYAGVTVDRKVGTVALGEQKADLIDLPGIYSLAAHSPDEMVAVDMIAWAHEFADHPADLLLVILDASNLRRNLYLYSQILESKRPVVVALTMVDVARKNNITIDIDLLTERLGVPVVPVHAQKSEGIEELKAAVSAQIARIDQEGHEAVLPPEHQVHAQPVLDGLAELGAAFEAAGAPVPPDFVRLRMIFDVDGYLLQLLDDKTAKALRPTLEKIRKDITTQRVLPALEAHARYSWVAELLDGVVTKPDVRVATSSDKIDAIITHKVWGTALFVVIMVTIFQAIFAWAAPAMDLIEGVFGSLGDVVREMMPPGALQSLVADGIIGGVGGVIVFVPQIFILFLFIAILEDCGYLARAAVLMDKVMSKVGLSGTSFIPMLSGFACAIPSIMSARTIADHKDRMATILVIPLMSCSARLPVYILIIAAFVPAVYVAGFINLQSLVLMAMYSLGIIVAVPVAFILKRTVLKGPSPSFVMELPSYKWPAWKTVLATAGGQAKAFLVDAGTVILAVSIVVWALTYFPRSEVRNLEFEEARQEVMVQGFDEEKQAAALVEIDHQEESANINHSYLASMGKTIEPVFAPLGWDWKLSMSVLASFPAREIIVATLGTIYSVGSDADEESQGLRSALQDSRHPDGSKVFTIPVAMSIMVFFALCMQCFATLAIMRRVTGSWKWPAIAFSYMTLLAYIGAFLTTKIGNLLL</sequence>
<dbReference type="GO" id="GO:0015093">
    <property type="term" value="F:ferrous iron transmembrane transporter activity"/>
    <property type="evidence" value="ECO:0007669"/>
    <property type="project" value="UniProtKB-UniRule"/>
</dbReference>
<keyword evidence="11 14" id="KW-0342">GTP-binding</keyword>
<proteinExistence type="inferred from homology"/>
<evidence type="ECO:0000256" key="10">
    <source>
        <dbReference type="ARBA" id="ARBA00023065"/>
    </source>
</evidence>
<dbReference type="KEGG" id="bsed:DN745_05910"/>
<dbReference type="NCBIfam" id="TIGR00437">
    <property type="entry name" value="feoB"/>
    <property type="match status" value="1"/>
</dbReference>
<dbReference type="RefSeq" id="WP_111332963.1">
    <property type="nucleotide sequence ID" value="NZ_CP030032.1"/>
</dbReference>
<comment type="similarity">
    <text evidence="14">Belongs to the TRAFAC class TrmE-Era-EngA-EngB-Septin-like GTPase superfamily. FeoB GTPase (TC 9.A.8) family.</text>
</comment>
<keyword evidence="16" id="KW-1185">Reference proteome</keyword>
<evidence type="ECO:0000313" key="15">
    <source>
        <dbReference type="EMBL" id="AWV88898.1"/>
    </source>
</evidence>
<dbReference type="InterPro" id="IPR027417">
    <property type="entry name" value="P-loop_NTPase"/>
</dbReference>
<keyword evidence="5" id="KW-0997">Cell inner membrane</keyword>
<keyword evidence="4 14" id="KW-0410">Iron transport</keyword>
<evidence type="ECO:0000256" key="12">
    <source>
        <dbReference type="ARBA" id="ARBA00023136"/>
    </source>
</evidence>
<dbReference type="InterPro" id="IPR003373">
    <property type="entry name" value="Fe2_transport_prot-B"/>
</dbReference>
<dbReference type="PROSITE" id="PS51711">
    <property type="entry name" value="G_FEOB"/>
    <property type="match status" value="1"/>
</dbReference>
<dbReference type="EMBL" id="CP030032">
    <property type="protein sequence ID" value="AWV88898.1"/>
    <property type="molecule type" value="Genomic_DNA"/>
</dbReference>
<dbReference type="InterPro" id="IPR030389">
    <property type="entry name" value="G_FEOB_dom"/>
</dbReference>
<evidence type="ECO:0000256" key="13">
    <source>
        <dbReference type="NCBIfam" id="TIGR00437"/>
    </source>
</evidence>
<dbReference type="Proteomes" id="UP000249799">
    <property type="component" value="Chromosome"/>
</dbReference>
<dbReference type="Pfam" id="PF02421">
    <property type="entry name" value="FeoB_N"/>
    <property type="match status" value="1"/>
</dbReference>
<feature type="transmembrane region" description="Helical" evidence="14">
    <location>
        <begin position="476"/>
        <end position="495"/>
    </location>
</feature>
<dbReference type="CDD" id="cd01879">
    <property type="entry name" value="FeoB"/>
    <property type="match status" value="1"/>
</dbReference>
<dbReference type="PRINTS" id="PR00326">
    <property type="entry name" value="GTP1OBG"/>
</dbReference>
<dbReference type="FunFam" id="3.40.50.300:FF:000426">
    <property type="entry name" value="Ferrous iron transport protein B"/>
    <property type="match status" value="1"/>
</dbReference>
<comment type="function">
    <text evidence="14">Probable transporter of a GTP-driven Fe(2+) uptake system.</text>
</comment>
<protein>
    <recommendedName>
        <fullName evidence="13 14">Ferrous iron transport protein B</fullName>
    </recommendedName>
</protein>
<keyword evidence="3" id="KW-1003">Cell membrane</keyword>
<dbReference type="PANTHER" id="PTHR43185:SF1">
    <property type="entry name" value="FE(2+) TRANSPORTER FEOB"/>
    <property type="match status" value="1"/>
</dbReference>
<feature type="transmembrane region" description="Helical" evidence="14">
    <location>
        <begin position="709"/>
        <end position="729"/>
    </location>
</feature>
<evidence type="ECO:0000256" key="8">
    <source>
        <dbReference type="ARBA" id="ARBA00022989"/>
    </source>
</evidence>
<dbReference type="InterPro" id="IPR011642">
    <property type="entry name" value="Gate_dom"/>
</dbReference>
<evidence type="ECO:0000256" key="4">
    <source>
        <dbReference type="ARBA" id="ARBA00022496"/>
    </source>
</evidence>
<dbReference type="SUPFAM" id="SSF52540">
    <property type="entry name" value="P-loop containing nucleoside triphosphate hydrolases"/>
    <property type="match status" value="1"/>
</dbReference>
<dbReference type="InterPro" id="IPR050860">
    <property type="entry name" value="FeoB_GTPase"/>
</dbReference>
<evidence type="ECO:0000256" key="1">
    <source>
        <dbReference type="ARBA" id="ARBA00004429"/>
    </source>
</evidence>
<evidence type="ECO:0000256" key="6">
    <source>
        <dbReference type="ARBA" id="ARBA00022692"/>
    </source>
</evidence>
<dbReference type="GO" id="GO:0005886">
    <property type="term" value="C:plasma membrane"/>
    <property type="evidence" value="ECO:0007669"/>
    <property type="project" value="UniProtKB-SubCell"/>
</dbReference>
<accession>A0A2Z4FJM0</accession>
<dbReference type="Pfam" id="PF07670">
    <property type="entry name" value="Gate"/>
    <property type="match status" value="2"/>
</dbReference>
<comment type="subcellular location">
    <subcellularLocation>
        <location evidence="1 14">Cell inner membrane</location>
        <topology evidence="1 14">Multi-pass membrane protein</topology>
    </subcellularLocation>
</comment>
<evidence type="ECO:0000256" key="14">
    <source>
        <dbReference type="RuleBase" id="RU362098"/>
    </source>
</evidence>
<evidence type="ECO:0000256" key="5">
    <source>
        <dbReference type="ARBA" id="ARBA00022519"/>
    </source>
</evidence>
<evidence type="ECO:0000256" key="11">
    <source>
        <dbReference type="ARBA" id="ARBA00023134"/>
    </source>
</evidence>
<keyword evidence="2 14" id="KW-0813">Transport</keyword>
<dbReference type="Pfam" id="PF07664">
    <property type="entry name" value="FeoB_C"/>
    <property type="match status" value="1"/>
</dbReference>
<keyword evidence="8 14" id="KW-1133">Transmembrane helix</keyword>
<gene>
    <name evidence="15" type="primary">feoB</name>
    <name evidence="15" type="ORF">DN745_05910</name>
</gene>
<evidence type="ECO:0000256" key="3">
    <source>
        <dbReference type="ARBA" id="ARBA00022475"/>
    </source>
</evidence>
<feature type="transmembrane region" description="Helical" evidence="14">
    <location>
        <begin position="673"/>
        <end position="697"/>
    </location>
</feature>
<dbReference type="InterPro" id="IPR011640">
    <property type="entry name" value="Fe2_transport_prot_B_C"/>
</dbReference>
<evidence type="ECO:0000256" key="2">
    <source>
        <dbReference type="ARBA" id="ARBA00022448"/>
    </source>
</evidence>
<keyword evidence="12 14" id="KW-0472">Membrane</keyword>
<dbReference type="PANTHER" id="PTHR43185">
    <property type="entry name" value="FERROUS IRON TRANSPORT PROTEIN B"/>
    <property type="match status" value="1"/>
</dbReference>
<keyword evidence="10" id="KW-0406">Ion transport</keyword>
<evidence type="ECO:0000313" key="16">
    <source>
        <dbReference type="Proteomes" id="UP000249799"/>
    </source>
</evidence>
<keyword evidence="6 14" id="KW-0812">Transmembrane</keyword>
<feature type="transmembrane region" description="Helical" evidence="14">
    <location>
        <begin position="352"/>
        <end position="381"/>
    </location>
</feature>
<dbReference type="AlphaFoldDB" id="A0A2Z4FJM0"/>
<feature type="transmembrane region" description="Helical" evidence="14">
    <location>
        <begin position="301"/>
        <end position="323"/>
    </location>
</feature>
<keyword evidence="7" id="KW-0547">Nucleotide-binding</keyword>
<dbReference type="OrthoDB" id="9809127at2"/>
<dbReference type="Gene3D" id="3.40.50.300">
    <property type="entry name" value="P-loop containing nucleotide triphosphate hydrolases"/>
    <property type="match status" value="1"/>
</dbReference>